<dbReference type="SMART" id="SM00382">
    <property type="entry name" value="AAA"/>
    <property type="match status" value="1"/>
</dbReference>
<dbReference type="InterPro" id="IPR032423">
    <property type="entry name" value="AAA_assoc_2"/>
</dbReference>
<dbReference type="InterPro" id="IPR051314">
    <property type="entry name" value="AAA_ATPase_RarA/MGS1/WRNIP1"/>
</dbReference>
<reference evidence="6" key="1">
    <citation type="submission" date="2019-08" db="EMBL/GenBank/DDBJ databases">
        <authorList>
            <person name="Kucharzyk K."/>
            <person name="Murdoch R.W."/>
            <person name="Higgins S."/>
            <person name="Loffler F."/>
        </authorList>
    </citation>
    <scope>NUCLEOTIDE SEQUENCE</scope>
</reference>
<evidence type="ECO:0000259" key="5">
    <source>
        <dbReference type="SMART" id="SM00382"/>
    </source>
</evidence>
<name>A0A644X0M0_9ZZZZ</name>
<dbReference type="CDD" id="cd18139">
    <property type="entry name" value="HLD_clamp_RarA"/>
    <property type="match status" value="1"/>
</dbReference>
<evidence type="ECO:0000256" key="2">
    <source>
        <dbReference type="ARBA" id="ARBA00022741"/>
    </source>
</evidence>
<evidence type="ECO:0000256" key="1">
    <source>
        <dbReference type="ARBA" id="ARBA00008959"/>
    </source>
</evidence>
<comment type="caution">
    <text evidence="6">The sequence shown here is derived from an EMBL/GenBank/DDBJ whole genome shotgun (WGS) entry which is preliminary data.</text>
</comment>
<dbReference type="GO" id="GO:0005524">
    <property type="term" value="F:ATP binding"/>
    <property type="evidence" value="ECO:0007669"/>
    <property type="project" value="UniProtKB-KW"/>
</dbReference>
<keyword evidence="3" id="KW-0067">ATP-binding</keyword>
<dbReference type="InterPro" id="IPR027417">
    <property type="entry name" value="P-loop_NTPase"/>
</dbReference>
<dbReference type="SUPFAM" id="SSF52540">
    <property type="entry name" value="P-loop containing nucleoside triphosphate hydrolases"/>
    <property type="match status" value="1"/>
</dbReference>
<evidence type="ECO:0000256" key="4">
    <source>
        <dbReference type="SAM" id="MobiDB-lite"/>
    </source>
</evidence>
<dbReference type="Pfam" id="PF16193">
    <property type="entry name" value="AAA_assoc_2"/>
    <property type="match status" value="1"/>
</dbReference>
<dbReference type="GO" id="GO:0008047">
    <property type="term" value="F:enzyme activator activity"/>
    <property type="evidence" value="ECO:0007669"/>
    <property type="project" value="TreeGrafter"/>
</dbReference>
<accession>A0A644X0M0</accession>
<sequence>MEDLFHNNIEESAPLADRMRPRTLDEFIGQEHIVGEGKLLRRAILTDRLQSSIFFGPPGTGKTTLAAIVANATGGAFVKLNAVTAGVKELRAIVEEAEQRLKLYRQPTYLLLDECHRWSKTQSDSLLPALEKGTIRFIGSTTENPMIAMTSAIVSRCRVFQFYPLTSEDVEQAVLHALHDEERGFGKLNVDLEDEALHTISAIANGDCRNALNALELAVLTTPPDDAGVIHINRDIAAESSQKKVIKCDEQLFYDMLSAFCKSLRGGDSDAALAWFARLIYAGVDPRIIARRLIAHASEDIGLANPQAMVQAVTAADALEHIGLPEARLSLTQAIIFLCESPKSNSVVTALTGAFADAESSFDEPVPIYLRDTSFAGAGKLGHGKGYLYPHDYPGHWVKQDYMPPSIKGRRYYVPSDQGQEAKIKENHEKREKLRNGEE</sequence>
<gene>
    <name evidence="6" type="primary">rarA_10</name>
    <name evidence="6" type="ORF">SDC9_55950</name>
</gene>
<dbReference type="InterPro" id="IPR003593">
    <property type="entry name" value="AAA+_ATPase"/>
</dbReference>
<dbReference type="Gene3D" id="3.40.50.300">
    <property type="entry name" value="P-loop containing nucleotide triphosphate hydrolases"/>
    <property type="match status" value="1"/>
</dbReference>
<evidence type="ECO:0000313" key="6">
    <source>
        <dbReference type="EMBL" id="MPM09629.1"/>
    </source>
</evidence>
<evidence type="ECO:0000256" key="3">
    <source>
        <dbReference type="ARBA" id="ARBA00022840"/>
    </source>
</evidence>
<protein>
    <submittedName>
        <fullName evidence="6">Replication-associated recombination protein A</fullName>
    </submittedName>
</protein>
<dbReference type="SUPFAM" id="SSF48019">
    <property type="entry name" value="post-AAA+ oligomerization domain-like"/>
    <property type="match status" value="1"/>
</dbReference>
<dbReference type="Pfam" id="PF12002">
    <property type="entry name" value="MgsA_C"/>
    <property type="match status" value="1"/>
</dbReference>
<dbReference type="InterPro" id="IPR008921">
    <property type="entry name" value="DNA_pol3_clamp-load_cplx_C"/>
</dbReference>
<dbReference type="AlphaFoldDB" id="A0A644X0M0"/>
<dbReference type="GO" id="GO:0006261">
    <property type="term" value="P:DNA-templated DNA replication"/>
    <property type="evidence" value="ECO:0007669"/>
    <property type="project" value="TreeGrafter"/>
</dbReference>
<organism evidence="6">
    <name type="scientific">bioreactor metagenome</name>
    <dbReference type="NCBI Taxonomy" id="1076179"/>
    <lineage>
        <taxon>unclassified sequences</taxon>
        <taxon>metagenomes</taxon>
        <taxon>ecological metagenomes</taxon>
    </lineage>
</organism>
<keyword evidence="2" id="KW-0547">Nucleotide-binding</keyword>
<proteinExistence type="inferred from homology"/>
<dbReference type="FunFam" id="1.10.8.60:FF:000029">
    <property type="entry name" value="Replication-associated recombination protein A"/>
    <property type="match status" value="1"/>
</dbReference>
<dbReference type="InterPro" id="IPR021886">
    <property type="entry name" value="MgsA_C"/>
</dbReference>
<feature type="domain" description="AAA+ ATPase" evidence="5">
    <location>
        <begin position="48"/>
        <end position="165"/>
    </location>
</feature>
<dbReference type="EMBL" id="VSSQ01001593">
    <property type="protein sequence ID" value="MPM09629.1"/>
    <property type="molecule type" value="Genomic_DNA"/>
</dbReference>
<dbReference type="InterPro" id="IPR003959">
    <property type="entry name" value="ATPase_AAA_core"/>
</dbReference>
<dbReference type="Gene3D" id="1.10.3710.10">
    <property type="entry name" value="DNA polymerase III clamp loader subunits, C-terminal domain"/>
    <property type="match status" value="1"/>
</dbReference>
<dbReference type="Pfam" id="PF00004">
    <property type="entry name" value="AAA"/>
    <property type="match status" value="1"/>
</dbReference>
<dbReference type="FunFam" id="1.20.272.10:FF:000001">
    <property type="entry name" value="Putative AAA family ATPase"/>
    <property type="match status" value="1"/>
</dbReference>
<dbReference type="CDD" id="cd00009">
    <property type="entry name" value="AAA"/>
    <property type="match status" value="1"/>
</dbReference>
<dbReference type="GO" id="GO:0000731">
    <property type="term" value="P:DNA synthesis involved in DNA repair"/>
    <property type="evidence" value="ECO:0007669"/>
    <property type="project" value="TreeGrafter"/>
</dbReference>
<comment type="similarity">
    <text evidence="1">Belongs to the AAA ATPase family. RarA/MGS1/WRNIP1 subfamily.</text>
</comment>
<dbReference type="GO" id="GO:0017116">
    <property type="term" value="F:single-stranded DNA helicase activity"/>
    <property type="evidence" value="ECO:0007669"/>
    <property type="project" value="TreeGrafter"/>
</dbReference>
<dbReference type="GO" id="GO:0003677">
    <property type="term" value="F:DNA binding"/>
    <property type="evidence" value="ECO:0007669"/>
    <property type="project" value="InterPro"/>
</dbReference>
<feature type="compositionally biased region" description="Basic and acidic residues" evidence="4">
    <location>
        <begin position="420"/>
        <end position="439"/>
    </location>
</feature>
<feature type="region of interest" description="Disordered" evidence="4">
    <location>
        <begin position="409"/>
        <end position="439"/>
    </location>
</feature>
<dbReference type="Gene3D" id="1.10.8.60">
    <property type="match status" value="1"/>
</dbReference>
<dbReference type="PANTHER" id="PTHR13779:SF7">
    <property type="entry name" value="ATPASE WRNIP1"/>
    <property type="match status" value="1"/>
</dbReference>
<dbReference type="Gene3D" id="1.20.272.10">
    <property type="match status" value="1"/>
</dbReference>
<dbReference type="PANTHER" id="PTHR13779">
    <property type="entry name" value="WERNER HELICASE-INTERACTING PROTEIN 1 FAMILY MEMBER"/>
    <property type="match status" value="1"/>
</dbReference>
<dbReference type="GO" id="GO:0016887">
    <property type="term" value="F:ATP hydrolysis activity"/>
    <property type="evidence" value="ECO:0007669"/>
    <property type="project" value="InterPro"/>
</dbReference>